<keyword evidence="1" id="KW-0812">Transmembrane</keyword>
<sequence length="105" mass="11547">MMESVQELIPLAKEVMAQKPRGKLVKLYVLGSVLALFGVVLGLVETVCSPFTAASRLRDQEAAVTELREACEQQSLHKQALLERSKAQEAETLSSRVLSLRQHAS</sequence>
<keyword evidence="2" id="KW-1185">Reference proteome</keyword>
<reference evidence="3" key="1">
    <citation type="submission" date="2025-08" db="UniProtKB">
        <authorList>
            <consortium name="RefSeq"/>
        </authorList>
    </citation>
    <scope>IDENTIFICATION</scope>
</reference>
<dbReference type="GeneID" id="101989256"/>
<gene>
    <name evidence="3" type="primary">G0s2</name>
</gene>
<evidence type="ECO:0000256" key="1">
    <source>
        <dbReference type="SAM" id="Phobius"/>
    </source>
</evidence>
<keyword evidence="1" id="KW-0472">Membrane</keyword>
<dbReference type="Proteomes" id="UP000694915">
    <property type="component" value="Chromosome 6"/>
</dbReference>
<dbReference type="InterPro" id="IPR016821">
    <property type="entry name" value="G0S2"/>
</dbReference>
<feature type="transmembrane region" description="Helical" evidence="1">
    <location>
        <begin position="25"/>
        <end position="44"/>
    </location>
</feature>
<proteinExistence type="predicted"/>
<dbReference type="PANTHER" id="PTHR15570">
    <property type="entry name" value="G0/G1 SWITCH PROTEIN 2"/>
    <property type="match status" value="1"/>
</dbReference>
<evidence type="ECO:0000313" key="2">
    <source>
        <dbReference type="Proteomes" id="UP000694915"/>
    </source>
</evidence>
<accession>A0ABM0KLX4</accession>
<organism evidence="2 3">
    <name type="scientific">Microtus ochrogaster</name>
    <name type="common">Prairie vole</name>
    <dbReference type="NCBI Taxonomy" id="79684"/>
    <lineage>
        <taxon>Eukaryota</taxon>
        <taxon>Metazoa</taxon>
        <taxon>Chordata</taxon>
        <taxon>Craniata</taxon>
        <taxon>Vertebrata</taxon>
        <taxon>Euteleostomi</taxon>
        <taxon>Mammalia</taxon>
        <taxon>Eutheria</taxon>
        <taxon>Euarchontoglires</taxon>
        <taxon>Glires</taxon>
        <taxon>Rodentia</taxon>
        <taxon>Myomorpha</taxon>
        <taxon>Muroidea</taxon>
        <taxon>Cricetidae</taxon>
        <taxon>Arvicolinae</taxon>
        <taxon>Microtus</taxon>
    </lineage>
</organism>
<name>A0ABM0KLX4_MICOH</name>
<dbReference type="RefSeq" id="XP_005348966.1">
    <property type="nucleotide sequence ID" value="XM_005348909.3"/>
</dbReference>
<keyword evidence="1" id="KW-1133">Transmembrane helix</keyword>
<dbReference type="PANTHER" id="PTHR15570:SF2">
    <property type="entry name" value="G0_G1 SWITCH PROTEIN 2"/>
    <property type="match status" value="1"/>
</dbReference>
<dbReference type="Pfam" id="PF15103">
    <property type="entry name" value="G0-G1_switch_2"/>
    <property type="match status" value="1"/>
</dbReference>
<protein>
    <submittedName>
        <fullName evidence="3">G0/G1 switch protein 2</fullName>
    </submittedName>
</protein>
<evidence type="ECO:0000313" key="3">
    <source>
        <dbReference type="RefSeq" id="XP_005348966.1"/>
    </source>
</evidence>